<dbReference type="Pfam" id="PF02649">
    <property type="entry name" value="GCHY-1"/>
    <property type="match status" value="1"/>
</dbReference>
<accession>A0A133UF46</accession>
<dbReference type="AlphaFoldDB" id="A0A133UF46"/>
<evidence type="ECO:0000313" key="3">
    <source>
        <dbReference type="Proteomes" id="UP000070373"/>
    </source>
</evidence>
<name>A0A133UF46_9EURY</name>
<reference evidence="2 3" key="1">
    <citation type="journal article" date="2016" name="Sci. Rep.">
        <title>Metabolic traits of an uncultured archaeal lineage -MSBL1- from brine pools of the Red Sea.</title>
        <authorList>
            <person name="Mwirichia R."/>
            <person name="Alam I."/>
            <person name="Rashid M."/>
            <person name="Vinu M."/>
            <person name="Ba-Alawi W."/>
            <person name="Anthony Kamau A."/>
            <person name="Kamanda Ngugi D."/>
            <person name="Goker M."/>
            <person name="Klenk H.P."/>
            <person name="Bajic V."/>
            <person name="Stingl U."/>
        </authorList>
    </citation>
    <scope>NUCLEOTIDE SEQUENCE [LARGE SCALE GENOMIC DNA]</scope>
    <source>
        <strain evidence="2">SCGC-AAA259E17</strain>
    </source>
</reference>
<keyword evidence="3" id="KW-1185">Reference proteome</keyword>
<dbReference type="InterPro" id="IPR003801">
    <property type="entry name" value="GTP_cyclohydrolase_FolE2/MptA"/>
</dbReference>
<dbReference type="PANTHER" id="PTHR36445">
    <property type="entry name" value="GTP CYCLOHYDROLASE MPTA"/>
    <property type="match status" value="1"/>
</dbReference>
<protein>
    <recommendedName>
        <fullName evidence="4">GTP cyclohydrolase I domain-containing protein</fullName>
    </recommendedName>
</protein>
<gene>
    <name evidence="2" type="ORF">AKJ64_02160</name>
</gene>
<dbReference type="Proteomes" id="UP000070373">
    <property type="component" value="Unassembled WGS sequence"/>
</dbReference>
<dbReference type="GO" id="GO:0003934">
    <property type="term" value="F:GTP cyclohydrolase I activity"/>
    <property type="evidence" value="ECO:0007669"/>
    <property type="project" value="InterPro"/>
</dbReference>
<evidence type="ECO:0008006" key="4">
    <source>
        <dbReference type="Google" id="ProtNLM"/>
    </source>
</evidence>
<comment type="caution">
    <text evidence="2">The sequence shown here is derived from an EMBL/GenBank/DDBJ whole genome shotgun (WGS) entry which is preliminary data.</text>
</comment>
<evidence type="ECO:0000256" key="1">
    <source>
        <dbReference type="ARBA" id="ARBA00022801"/>
    </source>
</evidence>
<dbReference type="PANTHER" id="PTHR36445:SF1">
    <property type="entry name" value="GTP CYCLOHYDROLASE MPTA"/>
    <property type="match status" value="1"/>
</dbReference>
<organism evidence="2 3">
    <name type="scientific">candidate division MSBL1 archaeon SCGC-AAA259E17</name>
    <dbReference type="NCBI Taxonomy" id="1698263"/>
    <lineage>
        <taxon>Archaea</taxon>
        <taxon>Methanobacteriati</taxon>
        <taxon>Methanobacteriota</taxon>
        <taxon>candidate division MSBL1</taxon>
    </lineage>
</organism>
<dbReference type="EMBL" id="LHXN01000029">
    <property type="protein sequence ID" value="KXA92802.1"/>
    <property type="molecule type" value="Genomic_DNA"/>
</dbReference>
<proteinExistence type="predicted"/>
<sequence>MPEIALKVDRVGIEGVRKRIVTQSPEGKLQFDTIMNAYVDLPREQRGIHMSRNVEVFEEAIERAGSERPASLEEVLSEICSNLIKKT</sequence>
<dbReference type="Gene3D" id="3.10.270.10">
    <property type="entry name" value="Urate Oxidase"/>
    <property type="match status" value="1"/>
</dbReference>
<evidence type="ECO:0000313" key="2">
    <source>
        <dbReference type="EMBL" id="KXA92802.1"/>
    </source>
</evidence>
<keyword evidence="1" id="KW-0378">Hydrolase</keyword>